<protein>
    <submittedName>
        <fullName evidence="2">Uncharacterized protein</fullName>
    </submittedName>
</protein>
<evidence type="ECO:0000256" key="1">
    <source>
        <dbReference type="SAM" id="MobiDB-lite"/>
    </source>
</evidence>
<sequence length="83" mass="9420">GQQSFSSPPPPQKQPSHLEEALTKMFHLEGPTTDMYEVFTCGDQMMYQIAQEYLDSRPSEAPRAGSVDAPVYRPEPPLQYHHD</sequence>
<name>A0ABU6QS69_9FABA</name>
<feature type="region of interest" description="Disordered" evidence="1">
    <location>
        <begin position="56"/>
        <end position="83"/>
    </location>
</feature>
<dbReference type="EMBL" id="JASCZI010001383">
    <property type="protein sequence ID" value="MED6114865.1"/>
    <property type="molecule type" value="Genomic_DNA"/>
</dbReference>
<organism evidence="2 3">
    <name type="scientific">Stylosanthes scabra</name>
    <dbReference type="NCBI Taxonomy" id="79078"/>
    <lineage>
        <taxon>Eukaryota</taxon>
        <taxon>Viridiplantae</taxon>
        <taxon>Streptophyta</taxon>
        <taxon>Embryophyta</taxon>
        <taxon>Tracheophyta</taxon>
        <taxon>Spermatophyta</taxon>
        <taxon>Magnoliopsida</taxon>
        <taxon>eudicotyledons</taxon>
        <taxon>Gunneridae</taxon>
        <taxon>Pentapetalae</taxon>
        <taxon>rosids</taxon>
        <taxon>fabids</taxon>
        <taxon>Fabales</taxon>
        <taxon>Fabaceae</taxon>
        <taxon>Papilionoideae</taxon>
        <taxon>50 kb inversion clade</taxon>
        <taxon>dalbergioids sensu lato</taxon>
        <taxon>Dalbergieae</taxon>
        <taxon>Pterocarpus clade</taxon>
        <taxon>Stylosanthes</taxon>
    </lineage>
</organism>
<comment type="caution">
    <text evidence="2">The sequence shown here is derived from an EMBL/GenBank/DDBJ whole genome shotgun (WGS) entry which is preliminary data.</text>
</comment>
<keyword evidence="3" id="KW-1185">Reference proteome</keyword>
<evidence type="ECO:0000313" key="2">
    <source>
        <dbReference type="EMBL" id="MED6114865.1"/>
    </source>
</evidence>
<reference evidence="2 3" key="1">
    <citation type="journal article" date="2023" name="Plants (Basel)">
        <title>Bridging the Gap: Combining Genomics and Transcriptomics Approaches to Understand Stylosanthes scabra, an Orphan Legume from the Brazilian Caatinga.</title>
        <authorList>
            <person name="Ferreira-Neto J.R.C."/>
            <person name="da Silva M.D."/>
            <person name="Binneck E."/>
            <person name="de Melo N.F."/>
            <person name="da Silva R.H."/>
            <person name="de Melo A.L.T.M."/>
            <person name="Pandolfi V."/>
            <person name="Bustamante F.O."/>
            <person name="Brasileiro-Vidal A.C."/>
            <person name="Benko-Iseppon A.M."/>
        </authorList>
    </citation>
    <scope>NUCLEOTIDE SEQUENCE [LARGE SCALE GENOMIC DNA]</scope>
    <source>
        <tissue evidence="2">Leaves</tissue>
    </source>
</reference>
<accession>A0ABU6QS69</accession>
<feature type="non-terminal residue" evidence="2">
    <location>
        <position position="1"/>
    </location>
</feature>
<evidence type="ECO:0000313" key="3">
    <source>
        <dbReference type="Proteomes" id="UP001341840"/>
    </source>
</evidence>
<proteinExistence type="predicted"/>
<dbReference type="Proteomes" id="UP001341840">
    <property type="component" value="Unassembled WGS sequence"/>
</dbReference>
<gene>
    <name evidence="2" type="ORF">PIB30_084704</name>
</gene>